<keyword evidence="2" id="KW-1185">Reference proteome</keyword>
<accession>A0A919WFT5</accession>
<evidence type="ECO:0000313" key="2">
    <source>
        <dbReference type="Proteomes" id="UP000682111"/>
    </source>
</evidence>
<name>A0A919WFT5_9BACI</name>
<dbReference type="Proteomes" id="UP000682111">
    <property type="component" value="Unassembled WGS sequence"/>
</dbReference>
<reference evidence="1" key="1">
    <citation type="submission" date="2021-03" db="EMBL/GenBank/DDBJ databases">
        <title>Antimicrobial resistance genes in bacteria isolated from Japanese honey, and their potential for conferring macrolide and lincosamide resistance in the American foulbrood pathogen Paenibacillus larvae.</title>
        <authorList>
            <person name="Okamoto M."/>
            <person name="Kumagai M."/>
            <person name="Kanamori H."/>
            <person name="Takamatsu D."/>
        </authorList>
    </citation>
    <scope>NUCLEOTIDE SEQUENCE</scope>
    <source>
        <strain evidence="1">J27TS8</strain>
    </source>
</reference>
<protein>
    <submittedName>
        <fullName evidence="1">Uncharacterized protein</fullName>
    </submittedName>
</protein>
<organism evidence="1 2">
    <name type="scientific">Robertmurraya siralis</name>
    <dbReference type="NCBI Taxonomy" id="77777"/>
    <lineage>
        <taxon>Bacteria</taxon>
        <taxon>Bacillati</taxon>
        <taxon>Bacillota</taxon>
        <taxon>Bacilli</taxon>
        <taxon>Bacillales</taxon>
        <taxon>Bacillaceae</taxon>
        <taxon>Robertmurraya</taxon>
    </lineage>
</organism>
<gene>
    <name evidence="1" type="ORF">J27TS8_09920</name>
</gene>
<sequence length="66" mass="7611">MALKTDTLLQFGDHLSNWNWNKSKLKGRDEQMIKELSKGGLKWKKNTAFLKEVGPFTIGQIRPIHS</sequence>
<proteinExistence type="predicted"/>
<comment type="caution">
    <text evidence="1">The sequence shown here is derived from an EMBL/GenBank/DDBJ whole genome shotgun (WGS) entry which is preliminary data.</text>
</comment>
<dbReference type="AlphaFoldDB" id="A0A919WFT5"/>
<dbReference type="EMBL" id="BORC01000001">
    <property type="protein sequence ID" value="GIN60999.1"/>
    <property type="molecule type" value="Genomic_DNA"/>
</dbReference>
<evidence type="ECO:0000313" key="1">
    <source>
        <dbReference type="EMBL" id="GIN60999.1"/>
    </source>
</evidence>